<dbReference type="AlphaFoldDB" id="A0A9N8ERT4"/>
<dbReference type="Proteomes" id="UP001153069">
    <property type="component" value="Unassembled WGS sequence"/>
</dbReference>
<comment type="caution">
    <text evidence="1">The sequence shown here is derived from an EMBL/GenBank/DDBJ whole genome shotgun (WGS) entry which is preliminary data.</text>
</comment>
<name>A0A9N8ERT4_9STRA</name>
<gene>
    <name evidence="1" type="ORF">SEMRO_1602_G285230.1</name>
</gene>
<evidence type="ECO:0000313" key="1">
    <source>
        <dbReference type="EMBL" id="CAB9524904.1"/>
    </source>
</evidence>
<sequence>MEPIDPYAPEPLVPEITQVIMVDASHASKKIDMSSMASYIASFGQMPTKSYSKRMATIECSTYRAELVTARIGVEAALAMRNKARMLELK</sequence>
<keyword evidence="2" id="KW-1185">Reference proteome</keyword>
<evidence type="ECO:0000313" key="2">
    <source>
        <dbReference type="Proteomes" id="UP001153069"/>
    </source>
</evidence>
<protein>
    <submittedName>
        <fullName evidence="1">Uncharacterized protein</fullName>
    </submittedName>
</protein>
<organism evidence="1 2">
    <name type="scientific">Seminavis robusta</name>
    <dbReference type="NCBI Taxonomy" id="568900"/>
    <lineage>
        <taxon>Eukaryota</taxon>
        <taxon>Sar</taxon>
        <taxon>Stramenopiles</taxon>
        <taxon>Ochrophyta</taxon>
        <taxon>Bacillariophyta</taxon>
        <taxon>Bacillariophyceae</taxon>
        <taxon>Bacillariophycidae</taxon>
        <taxon>Naviculales</taxon>
        <taxon>Naviculaceae</taxon>
        <taxon>Seminavis</taxon>
    </lineage>
</organism>
<reference evidence="1" key="1">
    <citation type="submission" date="2020-06" db="EMBL/GenBank/DDBJ databases">
        <authorList>
            <consortium name="Plant Systems Biology data submission"/>
        </authorList>
    </citation>
    <scope>NUCLEOTIDE SEQUENCE</scope>
    <source>
        <strain evidence="1">D6</strain>
    </source>
</reference>
<accession>A0A9N8ERT4</accession>
<dbReference type="EMBL" id="CAICTM010001600">
    <property type="protein sequence ID" value="CAB9524904.1"/>
    <property type="molecule type" value="Genomic_DNA"/>
</dbReference>
<proteinExistence type="predicted"/>
<dbReference type="OrthoDB" id="420989at2759"/>